<evidence type="ECO:0000256" key="1">
    <source>
        <dbReference type="ARBA" id="ARBA00023125"/>
    </source>
</evidence>
<dbReference type="EMBL" id="MSIF01000038">
    <property type="protein sequence ID" value="OLF04778.1"/>
    <property type="molecule type" value="Genomic_DNA"/>
</dbReference>
<evidence type="ECO:0000256" key="3">
    <source>
        <dbReference type="PROSITE-ProRule" id="PRU01248"/>
    </source>
</evidence>
<dbReference type="Pfam" id="PF14659">
    <property type="entry name" value="Phage_int_SAM_3"/>
    <property type="match status" value="1"/>
</dbReference>
<dbReference type="InterPro" id="IPR010998">
    <property type="entry name" value="Integrase_recombinase_N"/>
</dbReference>
<reference evidence="5 6" key="1">
    <citation type="submission" date="2016-12" db="EMBL/GenBank/DDBJ databases">
        <title>The draft genome sequence of Actinophytocola xinjiangensis.</title>
        <authorList>
            <person name="Wang W."/>
            <person name="Yuan L."/>
        </authorList>
    </citation>
    <scope>NUCLEOTIDE SEQUENCE [LARGE SCALE GENOMIC DNA]</scope>
    <source>
        <strain evidence="5 6">CGMCC 4.4663</strain>
    </source>
</reference>
<comment type="caution">
    <text evidence="5">The sequence shown here is derived from an EMBL/GenBank/DDBJ whole genome shotgun (WGS) entry which is preliminary data.</text>
</comment>
<dbReference type="InterPro" id="IPR004107">
    <property type="entry name" value="Integrase_SAM-like_N"/>
</dbReference>
<dbReference type="SUPFAM" id="SSF56349">
    <property type="entry name" value="DNA breaking-rejoining enzymes"/>
    <property type="match status" value="1"/>
</dbReference>
<dbReference type="AlphaFoldDB" id="A0A7Z0WDE0"/>
<keyword evidence="1 3" id="KW-0238">DNA-binding</keyword>
<feature type="domain" description="Core-binding (CB)" evidence="4">
    <location>
        <begin position="63"/>
        <end position="143"/>
    </location>
</feature>
<accession>A0A7Z0WDE0</accession>
<dbReference type="PROSITE" id="PS51900">
    <property type="entry name" value="CB"/>
    <property type="match status" value="1"/>
</dbReference>
<protein>
    <recommendedName>
        <fullName evidence="4">Core-binding (CB) domain-containing protein</fullName>
    </recommendedName>
</protein>
<organism evidence="5 6">
    <name type="scientific">Actinophytocola xinjiangensis</name>
    <dbReference type="NCBI Taxonomy" id="485602"/>
    <lineage>
        <taxon>Bacteria</taxon>
        <taxon>Bacillati</taxon>
        <taxon>Actinomycetota</taxon>
        <taxon>Actinomycetes</taxon>
        <taxon>Pseudonocardiales</taxon>
        <taxon>Pseudonocardiaceae</taxon>
    </lineage>
</organism>
<proteinExistence type="predicted"/>
<keyword evidence="6" id="KW-1185">Reference proteome</keyword>
<dbReference type="InterPro" id="IPR050090">
    <property type="entry name" value="Tyrosine_recombinase_XerCD"/>
</dbReference>
<dbReference type="Gene3D" id="1.10.443.10">
    <property type="entry name" value="Intergrase catalytic core"/>
    <property type="match status" value="1"/>
</dbReference>
<sequence length="331" mass="37670">MEVGVVAWIERTSGEHWRVRYRSNGSVTSEGGFTSVTAAQHRAREIEVGLRHRAFRDPAPARTTLDDWLTRWWHTLSVDDLTVENYAYLIGKHIRPRFGHTTLGDIRSSDIQRWAADLYACGYQHTTVHGLLSLLGRILGDAVDDELIPANPVRHHRNRGKRAHHIIREMLWATPEEVLRGALQAAQLHHQSSALLIVTAAWTGCRWGELAALQRHNTHPDDRTIVIDPDTGTLKESSRRQWLGPPKTAASARTITLPAFLAVLLKHHLETHDHSPVFPNTDGGFLWRSTWRTRTFNPAFDGNHHLPNPHTRLHPIRPGLTFHELRHSHKT</sequence>
<evidence type="ECO:0000313" key="6">
    <source>
        <dbReference type="Proteomes" id="UP000185696"/>
    </source>
</evidence>
<name>A0A7Z0WDE0_9PSEU</name>
<dbReference type="GO" id="GO:0003677">
    <property type="term" value="F:DNA binding"/>
    <property type="evidence" value="ECO:0007669"/>
    <property type="project" value="UniProtKB-UniRule"/>
</dbReference>
<dbReference type="PANTHER" id="PTHR30349:SF64">
    <property type="entry name" value="PROPHAGE INTEGRASE INTD-RELATED"/>
    <property type="match status" value="1"/>
</dbReference>
<gene>
    <name evidence="5" type="ORF">BLA60_39275</name>
</gene>
<dbReference type="InterPro" id="IPR011010">
    <property type="entry name" value="DNA_brk_join_enz"/>
</dbReference>
<dbReference type="InterPro" id="IPR044068">
    <property type="entry name" value="CB"/>
</dbReference>
<dbReference type="GO" id="GO:0015074">
    <property type="term" value="P:DNA integration"/>
    <property type="evidence" value="ECO:0007669"/>
    <property type="project" value="InterPro"/>
</dbReference>
<dbReference type="GO" id="GO:0006310">
    <property type="term" value="P:DNA recombination"/>
    <property type="evidence" value="ECO:0007669"/>
    <property type="project" value="UniProtKB-KW"/>
</dbReference>
<evidence type="ECO:0000256" key="2">
    <source>
        <dbReference type="ARBA" id="ARBA00023172"/>
    </source>
</evidence>
<dbReference type="Proteomes" id="UP000185696">
    <property type="component" value="Unassembled WGS sequence"/>
</dbReference>
<dbReference type="PANTHER" id="PTHR30349">
    <property type="entry name" value="PHAGE INTEGRASE-RELATED"/>
    <property type="match status" value="1"/>
</dbReference>
<keyword evidence="2" id="KW-0233">DNA recombination</keyword>
<dbReference type="InterPro" id="IPR013762">
    <property type="entry name" value="Integrase-like_cat_sf"/>
</dbReference>
<evidence type="ECO:0000313" key="5">
    <source>
        <dbReference type="EMBL" id="OLF04778.1"/>
    </source>
</evidence>
<dbReference type="Gene3D" id="1.10.150.130">
    <property type="match status" value="1"/>
</dbReference>
<evidence type="ECO:0000259" key="4">
    <source>
        <dbReference type="PROSITE" id="PS51900"/>
    </source>
</evidence>